<dbReference type="PANTHER" id="PTHR47019:SF1">
    <property type="entry name" value="LIPID II FLIPPASE MURJ"/>
    <property type="match status" value="1"/>
</dbReference>
<sequence length="516" mass="56386">MKNMNKVAKSAIYLMIATILSKILGFARELVLSSSYGASAYSDAYITAVNIPVVIFSAVGMALATTVIPLYYEKQKIGGSEKGIEFINNIMNIVLIISSILAILGFIFARQLVGIVAIGFEGETLDLAIKFTRILIFGIIFVGISNIITSYLQTQNQFAVPGLIGVPFNIIVIISIILSVKINIYILPIGTLIGIISQFLFQYPFAKKLGYKYKYYINIKDEYIKKMMWLVCPVFIGVSVNQINAIVDRCIASTLMEGTISALNYANRLNGFVIGLFIASIGAVIYPMLSKLSNEKNQNKFIKSVSQSINSVILLVIPVSVGAMVLSYPIVKLLFERGQFSPQATAMTASALVFFSIGMVAFGLRDILGKVFYSLQDTKTPMINGAISMILNIILSLILVKFMGHNGLAFATSLSSILCIILLFVSLKKKIGYFGQDNIIKTSLKSLGSAILMGIVTFYSYNQLSYIMGSSTVGQIISLGSAVFIGALVYLILIVLLKIDEVEIIKSKLKKVIESK</sequence>
<protein>
    <recommendedName>
        <fullName evidence="8">Probable lipid II flippase MurJ</fullName>
    </recommendedName>
</protein>
<dbReference type="PRINTS" id="PR01806">
    <property type="entry name" value="VIRFACTRMVIN"/>
</dbReference>
<name>A0A1G9ITR7_9FIRM</name>
<dbReference type="HAMAP" id="MF_02078">
    <property type="entry name" value="MurJ_MviN"/>
    <property type="match status" value="1"/>
</dbReference>
<dbReference type="PIRSF" id="PIRSF002869">
    <property type="entry name" value="MviN"/>
    <property type="match status" value="1"/>
</dbReference>
<dbReference type="GO" id="GO:0015648">
    <property type="term" value="F:lipid-linked peptidoglycan transporter activity"/>
    <property type="evidence" value="ECO:0007669"/>
    <property type="project" value="UniProtKB-UniRule"/>
</dbReference>
<dbReference type="GO" id="GO:0005886">
    <property type="term" value="C:plasma membrane"/>
    <property type="evidence" value="ECO:0007669"/>
    <property type="project" value="UniProtKB-SubCell"/>
</dbReference>
<dbReference type="EMBL" id="FNGW01000001">
    <property type="protein sequence ID" value="SDL28739.1"/>
    <property type="molecule type" value="Genomic_DNA"/>
</dbReference>
<feature type="transmembrane region" description="Helical" evidence="8">
    <location>
        <begin position="51"/>
        <end position="72"/>
    </location>
</feature>
<feature type="transmembrane region" description="Helical" evidence="8">
    <location>
        <begin position="184"/>
        <end position="206"/>
    </location>
</feature>
<keyword evidence="11" id="KW-1185">Reference proteome</keyword>
<dbReference type="UniPathway" id="UPA00219"/>
<evidence type="ECO:0000256" key="9">
    <source>
        <dbReference type="PIRNR" id="PIRNR002869"/>
    </source>
</evidence>
<feature type="transmembrane region" description="Helical" evidence="8">
    <location>
        <begin position="267"/>
        <end position="289"/>
    </location>
</feature>
<keyword evidence="6 8" id="KW-1133">Transmembrane helix</keyword>
<comment type="subcellular location">
    <subcellularLocation>
        <location evidence="1 8">Cell membrane</location>
        <topology evidence="1 8">Multi-pass membrane protein</topology>
    </subcellularLocation>
</comment>
<keyword evidence="2 8" id="KW-1003">Cell membrane</keyword>
<dbReference type="GO" id="GO:0071555">
    <property type="term" value="P:cell wall organization"/>
    <property type="evidence" value="ECO:0007669"/>
    <property type="project" value="UniProtKB-UniRule"/>
</dbReference>
<feature type="transmembrane region" description="Helical" evidence="8">
    <location>
        <begin position="12"/>
        <end position="31"/>
    </location>
</feature>
<dbReference type="Proteomes" id="UP000199068">
    <property type="component" value="Unassembled WGS sequence"/>
</dbReference>
<keyword evidence="3 8" id="KW-0812">Transmembrane</keyword>
<gene>
    <name evidence="8" type="primary">murJ</name>
    <name evidence="10" type="ORF">SAMN04515677_101386</name>
</gene>
<evidence type="ECO:0000313" key="11">
    <source>
        <dbReference type="Proteomes" id="UP000199068"/>
    </source>
</evidence>
<keyword evidence="7 8" id="KW-0472">Membrane</keyword>
<feature type="transmembrane region" description="Helical" evidence="8">
    <location>
        <begin position="408"/>
        <end position="427"/>
    </location>
</feature>
<organism evidence="10 11">
    <name type="scientific">Romboutsia lituseburensis DSM 797</name>
    <dbReference type="NCBI Taxonomy" id="1121325"/>
    <lineage>
        <taxon>Bacteria</taxon>
        <taxon>Bacillati</taxon>
        <taxon>Bacillota</taxon>
        <taxon>Clostridia</taxon>
        <taxon>Peptostreptococcales</taxon>
        <taxon>Peptostreptococcaceae</taxon>
        <taxon>Romboutsia</taxon>
    </lineage>
</organism>
<evidence type="ECO:0000256" key="7">
    <source>
        <dbReference type="ARBA" id="ARBA00023136"/>
    </source>
</evidence>
<feature type="transmembrane region" description="Helical" evidence="8">
    <location>
        <begin position="309"/>
        <end position="331"/>
    </location>
</feature>
<dbReference type="GO" id="GO:0034204">
    <property type="term" value="P:lipid translocation"/>
    <property type="evidence" value="ECO:0007669"/>
    <property type="project" value="TreeGrafter"/>
</dbReference>
<evidence type="ECO:0000256" key="6">
    <source>
        <dbReference type="ARBA" id="ARBA00022989"/>
    </source>
</evidence>
<comment type="similarity">
    <text evidence="8 9">Belongs to the MurJ/MviN family.</text>
</comment>
<dbReference type="NCBIfam" id="TIGR01695">
    <property type="entry name" value="murJ_mviN"/>
    <property type="match status" value="1"/>
</dbReference>
<feature type="transmembrane region" description="Helical" evidence="8">
    <location>
        <begin position="439"/>
        <end position="461"/>
    </location>
</feature>
<dbReference type="GO" id="GO:0009252">
    <property type="term" value="P:peptidoglycan biosynthetic process"/>
    <property type="evidence" value="ECO:0007669"/>
    <property type="project" value="UniProtKB-UniRule"/>
</dbReference>
<feature type="transmembrane region" description="Helical" evidence="8">
    <location>
        <begin position="93"/>
        <end position="119"/>
    </location>
</feature>
<keyword evidence="5 8" id="KW-0573">Peptidoglycan synthesis</keyword>
<dbReference type="GO" id="GO:0008360">
    <property type="term" value="P:regulation of cell shape"/>
    <property type="evidence" value="ECO:0007669"/>
    <property type="project" value="UniProtKB-UniRule"/>
</dbReference>
<keyword evidence="8 9" id="KW-0961">Cell wall biogenesis/degradation</keyword>
<comment type="function">
    <text evidence="8 9">Involved in peptidoglycan biosynthesis. Transports lipid-linked peptidoglycan precursors from the inner to the outer leaflet of the cytoplasmic membrane.</text>
</comment>
<evidence type="ECO:0000256" key="1">
    <source>
        <dbReference type="ARBA" id="ARBA00004651"/>
    </source>
</evidence>
<feature type="transmembrane region" description="Helical" evidence="8">
    <location>
        <begin position="383"/>
        <end position="402"/>
    </location>
</feature>
<evidence type="ECO:0000256" key="8">
    <source>
        <dbReference type="HAMAP-Rule" id="MF_02078"/>
    </source>
</evidence>
<evidence type="ECO:0000256" key="5">
    <source>
        <dbReference type="ARBA" id="ARBA00022984"/>
    </source>
</evidence>
<evidence type="ECO:0000256" key="3">
    <source>
        <dbReference type="ARBA" id="ARBA00022692"/>
    </source>
</evidence>
<evidence type="ECO:0000313" key="10">
    <source>
        <dbReference type="EMBL" id="SDL28739.1"/>
    </source>
</evidence>
<proteinExistence type="inferred from homology"/>
<evidence type="ECO:0000256" key="4">
    <source>
        <dbReference type="ARBA" id="ARBA00022960"/>
    </source>
</evidence>
<dbReference type="InterPro" id="IPR051050">
    <property type="entry name" value="Lipid_II_flippase_MurJ/MviN"/>
</dbReference>
<dbReference type="PANTHER" id="PTHR47019">
    <property type="entry name" value="LIPID II FLIPPASE MURJ"/>
    <property type="match status" value="1"/>
</dbReference>
<feature type="transmembrane region" description="Helical" evidence="8">
    <location>
        <begin position="343"/>
        <end position="362"/>
    </location>
</feature>
<keyword evidence="4 8" id="KW-0133">Cell shape</keyword>
<feature type="transmembrane region" description="Helical" evidence="8">
    <location>
        <begin position="473"/>
        <end position="497"/>
    </location>
</feature>
<feature type="transmembrane region" description="Helical" evidence="8">
    <location>
        <begin position="227"/>
        <end position="247"/>
    </location>
</feature>
<evidence type="ECO:0000256" key="2">
    <source>
        <dbReference type="ARBA" id="ARBA00022475"/>
    </source>
</evidence>
<accession>A0A1G9ITR7</accession>
<feature type="transmembrane region" description="Helical" evidence="8">
    <location>
        <begin position="158"/>
        <end position="178"/>
    </location>
</feature>
<dbReference type="STRING" id="1121325.SAMN04515677_101386"/>
<keyword evidence="8 9" id="KW-0813">Transport</keyword>
<feature type="transmembrane region" description="Helical" evidence="8">
    <location>
        <begin position="131"/>
        <end position="151"/>
    </location>
</feature>
<dbReference type="Pfam" id="PF03023">
    <property type="entry name" value="MurJ"/>
    <property type="match status" value="1"/>
</dbReference>
<dbReference type="CDD" id="cd13123">
    <property type="entry name" value="MATE_MurJ_like"/>
    <property type="match status" value="1"/>
</dbReference>
<dbReference type="AlphaFoldDB" id="A0A1G9ITR7"/>
<reference evidence="10 11" key="1">
    <citation type="submission" date="2016-10" db="EMBL/GenBank/DDBJ databases">
        <authorList>
            <person name="de Groot N.N."/>
        </authorList>
    </citation>
    <scope>NUCLEOTIDE SEQUENCE [LARGE SCALE GENOMIC DNA]</scope>
    <source>
        <strain evidence="10 11">DSM 797</strain>
    </source>
</reference>
<comment type="pathway">
    <text evidence="8">Cell wall biogenesis; peptidoglycan biosynthesis.</text>
</comment>
<dbReference type="InterPro" id="IPR004268">
    <property type="entry name" value="MurJ"/>
</dbReference>